<evidence type="ECO:0008006" key="9">
    <source>
        <dbReference type="Google" id="ProtNLM"/>
    </source>
</evidence>
<dbReference type="InterPro" id="IPR055414">
    <property type="entry name" value="LRR_R13L4/SHOC2-like"/>
</dbReference>
<keyword evidence="8" id="KW-1185">Reference proteome</keyword>
<organism evidence="7 8">
    <name type="scientific">Gossypium gossypioides</name>
    <name type="common">Mexican cotton</name>
    <name type="synonym">Selera gossypioides</name>
    <dbReference type="NCBI Taxonomy" id="34282"/>
    <lineage>
        <taxon>Eukaryota</taxon>
        <taxon>Viridiplantae</taxon>
        <taxon>Streptophyta</taxon>
        <taxon>Embryophyta</taxon>
        <taxon>Tracheophyta</taxon>
        <taxon>Spermatophyta</taxon>
        <taxon>Magnoliopsida</taxon>
        <taxon>eudicotyledons</taxon>
        <taxon>Gunneridae</taxon>
        <taxon>Pentapetalae</taxon>
        <taxon>rosids</taxon>
        <taxon>malvids</taxon>
        <taxon>Malvales</taxon>
        <taxon>Malvaceae</taxon>
        <taxon>Malvoideae</taxon>
        <taxon>Gossypium</taxon>
    </lineage>
</organism>
<reference evidence="7 8" key="1">
    <citation type="journal article" date="2019" name="Genome Biol. Evol.">
        <title>Insights into the evolution of the New World diploid cottons (Gossypium, subgenus Houzingenia) based on genome sequencing.</title>
        <authorList>
            <person name="Grover C.E."/>
            <person name="Arick M.A. 2nd"/>
            <person name="Thrash A."/>
            <person name="Conover J.L."/>
            <person name="Sanders W.S."/>
            <person name="Peterson D.G."/>
            <person name="Frelichowski J.E."/>
            <person name="Scheffler J.A."/>
            <person name="Scheffler B.E."/>
            <person name="Wendel J.F."/>
        </authorList>
    </citation>
    <scope>NUCLEOTIDE SEQUENCE [LARGE SCALE GENOMIC DNA]</scope>
    <source>
        <strain evidence="7">5</strain>
        <tissue evidence="7">Leaf</tissue>
    </source>
</reference>
<feature type="domain" description="Disease resistance protein winged helix" evidence="5">
    <location>
        <begin position="858"/>
        <end position="930"/>
    </location>
</feature>
<dbReference type="InterPro" id="IPR002182">
    <property type="entry name" value="NB-ARC"/>
</dbReference>
<evidence type="ECO:0000256" key="2">
    <source>
        <dbReference type="ARBA" id="ARBA00022821"/>
    </source>
</evidence>
<dbReference type="EMBL" id="JABEZY010271162">
    <property type="protein sequence ID" value="MBA0755687.1"/>
    <property type="molecule type" value="Genomic_DNA"/>
</dbReference>
<evidence type="ECO:0000313" key="8">
    <source>
        <dbReference type="Proteomes" id="UP000593579"/>
    </source>
</evidence>
<dbReference type="GO" id="GO:0043531">
    <property type="term" value="F:ADP binding"/>
    <property type="evidence" value="ECO:0007669"/>
    <property type="project" value="InterPro"/>
</dbReference>
<dbReference type="InterPro" id="IPR044974">
    <property type="entry name" value="Disease_R_plants"/>
</dbReference>
<dbReference type="GO" id="GO:0098542">
    <property type="term" value="P:defense response to other organism"/>
    <property type="evidence" value="ECO:0007669"/>
    <property type="project" value="TreeGrafter"/>
</dbReference>
<feature type="domain" description="NB-ARC" evidence="4">
    <location>
        <begin position="427"/>
        <end position="558"/>
    </location>
</feature>
<evidence type="ECO:0000256" key="3">
    <source>
        <dbReference type="SAM" id="Coils"/>
    </source>
</evidence>
<dbReference type="Pfam" id="PF00931">
    <property type="entry name" value="NB-ARC"/>
    <property type="match status" value="3"/>
</dbReference>
<dbReference type="InterPro" id="IPR036388">
    <property type="entry name" value="WH-like_DNA-bd_sf"/>
</dbReference>
<dbReference type="PANTHER" id="PTHR23155:SF955">
    <property type="entry name" value="AAA+ ATPASE DOMAIN-CONTAINING PROTEIN"/>
    <property type="match status" value="1"/>
</dbReference>
<dbReference type="Gene3D" id="1.10.10.10">
    <property type="entry name" value="Winged helix-like DNA-binding domain superfamily/Winged helix DNA-binding domain"/>
    <property type="match status" value="1"/>
</dbReference>
<evidence type="ECO:0000313" key="7">
    <source>
        <dbReference type="EMBL" id="MBA0755687.1"/>
    </source>
</evidence>
<dbReference type="InterPro" id="IPR027417">
    <property type="entry name" value="P-loop_NTPase"/>
</dbReference>
<keyword evidence="3" id="KW-0175">Coiled coil</keyword>
<dbReference type="InterPro" id="IPR058922">
    <property type="entry name" value="WHD_DRP"/>
</dbReference>
<feature type="domain" description="NB-ARC" evidence="4">
    <location>
        <begin position="255"/>
        <end position="380"/>
    </location>
</feature>
<dbReference type="SUPFAM" id="SSF52058">
    <property type="entry name" value="L domain-like"/>
    <property type="match status" value="1"/>
</dbReference>
<gene>
    <name evidence="7" type="ORF">Gogos_020358</name>
</gene>
<evidence type="ECO:0000256" key="1">
    <source>
        <dbReference type="ARBA" id="ARBA00022737"/>
    </source>
</evidence>
<dbReference type="Pfam" id="PF23598">
    <property type="entry name" value="LRR_14"/>
    <property type="match status" value="1"/>
</dbReference>
<feature type="coiled-coil region" evidence="3">
    <location>
        <begin position="18"/>
        <end position="45"/>
    </location>
</feature>
<dbReference type="Gene3D" id="3.80.10.10">
    <property type="entry name" value="Ribonuclease Inhibitor"/>
    <property type="match status" value="1"/>
</dbReference>
<comment type="caution">
    <text evidence="7">The sequence shown here is derived from an EMBL/GenBank/DDBJ whole genome shotgun (WGS) entry which is preliminary data.</text>
</comment>
<feature type="domain" description="Disease resistance R13L4/SHOC-2-like LRR" evidence="6">
    <location>
        <begin position="1011"/>
        <end position="1312"/>
    </location>
</feature>
<dbReference type="SUPFAM" id="SSF52540">
    <property type="entry name" value="P-loop containing nucleoside triphosphate hydrolases"/>
    <property type="match status" value="3"/>
</dbReference>
<sequence length="1369" mass="156846">MAVEITQILRKKLDLLSNPNLRSETERSKKELDELQKSLESAVRVQGSDEITTDDWLKLVKDIYFVEDMIDSSDTMILEGFGMEYNPESIKCWLSERRLRKQIGKLNEVIEQMKVKPMDSLSNTEAVLGGGQPTRLTCFDVEYNSESIKGWLSERRLRKKITKLNKVTEQMKVKPMDSLSNTEAVLGRGQPTSSKVVRARSEVNSEDTQANIGEDVQVSLECSLSDFIVVPFSSDESHGQKWFEKKPVTIVLDDLVKKLAQPVLSRCMLQYLISMALVAFSSKAILLWAVYNSEDIKQYFQCIAWVHVRKQYEATDILQATLDQVRHNKTKEEQVGEVLHDFLVGKRYLIVLYGALTASIWNNLKSAFPFSFNGSRVILAIQNSSGIFGENVVVDDAALIHASEEWPQSFTYLENDSSSIAIKAAMSKLTQSILGSDRLLFLISIVGVGKSTLLWEIYDAKEVKQHFECCAWVHVQEEFEEIDVLVEIWKQIGVREIKLALEPMRKMVCNFLAQKRYLIVLCDVWTSRVWESLKISLPNSLTGSRVILIVPRADIAQKTNSWVFQMIPGKELLPDLEHLHEDAFNRRVMQWWNSVSDIMENESDIIGMRDMVEELAKLALGSYRVYYLIAVQGKAGSGKTTLVRAFYNSIATKQHFDCRAWITVPQEYDERDLLLDLLGKLMKKKQKQSLSIEQLQSRFRLFLNWKRYLIVLEDLQTPQIWEKTLIQVLPNSFNGSRVILTLRKAYLAYHMNPPAVVLPLRPLNKDESRRLFLKKVQKSVGDGDVPSDLMQRCRGLPLSIVLLAGRFRQQDSLEIEKIEGNDERLKSSDTEENPLKTLDESYKALDFPLNHCLLHLGLFPRSYEIPIRRLLLIWLAEGLIIQPEGNTRTPEELAMQNFEQLESRNLVQIVKRSLDGSPKTCLLPNALHDVWSPNVEKFGFFHIHRMGASSYTTLYSNPIRRLADELDMFIHTKPEEYCMTNLRSYISFYNKKGDRPADGIRDLLKEIVKDRFGKLVVLDLEGVYKPALSEAIGRLPCLKYLGLRRTHLDSVPKSVAELPRLQSLDVKHTNVSSLPSTIWEAKKLQHLYMSEIYADLSIQKGCDHKGSSDNLHTLWGLKIRGKIPEHSQLNRLVGVRKLKLTCYESSMEVIDAWLSKLTNLRSLKLRSVNEGHESSRLSLKSTKELQSLSKLYLLGQLIRPKELLGELPKNLSVLTLSGSYLLEDPMATLADLKQLKVLRLYGHSFLGKTMVCWNEFPKLQTLKLWKLEQLKHWTVEDGAMPLLDNLEIRYCNKLKEVDGLEKLTSLTELTLTGMEWSVDYVKDKMGSDVNIEQTTPEAVSFKSELSLVQILYFHFIWKYFGLLTAGSNE</sequence>
<evidence type="ECO:0000259" key="6">
    <source>
        <dbReference type="Pfam" id="PF23598"/>
    </source>
</evidence>
<dbReference type="Proteomes" id="UP000593579">
    <property type="component" value="Unassembled WGS sequence"/>
</dbReference>
<name>A0A7J9D4N8_GOSGO</name>
<dbReference type="InterPro" id="IPR032675">
    <property type="entry name" value="LRR_dom_sf"/>
</dbReference>
<evidence type="ECO:0000259" key="5">
    <source>
        <dbReference type="Pfam" id="PF23559"/>
    </source>
</evidence>
<dbReference type="Gene3D" id="3.40.50.300">
    <property type="entry name" value="P-loop containing nucleotide triphosphate hydrolases"/>
    <property type="match status" value="3"/>
</dbReference>
<evidence type="ECO:0000259" key="4">
    <source>
        <dbReference type="Pfam" id="PF00931"/>
    </source>
</evidence>
<dbReference type="Pfam" id="PF23559">
    <property type="entry name" value="WHD_DRP"/>
    <property type="match status" value="1"/>
</dbReference>
<protein>
    <recommendedName>
        <fullName evidence="9">NB-ARC domain-containing protein</fullName>
    </recommendedName>
</protein>
<feature type="domain" description="NB-ARC" evidence="4">
    <location>
        <begin position="611"/>
        <end position="778"/>
    </location>
</feature>
<keyword evidence="2" id="KW-0611">Plant defense</keyword>
<keyword evidence="1" id="KW-0677">Repeat</keyword>
<accession>A0A7J9D4N8</accession>
<proteinExistence type="predicted"/>
<dbReference type="PRINTS" id="PR00364">
    <property type="entry name" value="DISEASERSIST"/>
</dbReference>
<dbReference type="OrthoDB" id="611536at2759"/>
<dbReference type="PANTHER" id="PTHR23155">
    <property type="entry name" value="DISEASE RESISTANCE PROTEIN RP"/>
    <property type="match status" value="1"/>
</dbReference>